<dbReference type="AlphaFoldDB" id="A0AAN7B2J4"/>
<dbReference type="InterPro" id="IPR057026">
    <property type="entry name" value="Znf-C2H2_ascomycetes"/>
</dbReference>
<organism evidence="3 4">
    <name type="scientific">Rhypophila decipiens</name>
    <dbReference type="NCBI Taxonomy" id="261697"/>
    <lineage>
        <taxon>Eukaryota</taxon>
        <taxon>Fungi</taxon>
        <taxon>Dikarya</taxon>
        <taxon>Ascomycota</taxon>
        <taxon>Pezizomycotina</taxon>
        <taxon>Sordariomycetes</taxon>
        <taxon>Sordariomycetidae</taxon>
        <taxon>Sordariales</taxon>
        <taxon>Naviculisporaceae</taxon>
        <taxon>Rhypophila</taxon>
    </lineage>
</organism>
<evidence type="ECO:0000313" key="3">
    <source>
        <dbReference type="EMBL" id="KAK4207924.1"/>
    </source>
</evidence>
<gene>
    <name evidence="3" type="ORF">QBC37DRAFT_85690</name>
</gene>
<feature type="compositionally biased region" description="Low complexity" evidence="1">
    <location>
        <begin position="258"/>
        <end position="268"/>
    </location>
</feature>
<feature type="region of interest" description="Disordered" evidence="1">
    <location>
        <begin position="737"/>
        <end position="772"/>
    </location>
</feature>
<dbReference type="PROSITE" id="PS00028">
    <property type="entry name" value="ZINC_FINGER_C2H2_1"/>
    <property type="match status" value="1"/>
</dbReference>
<evidence type="ECO:0000259" key="2">
    <source>
        <dbReference type="PROSITE" id="PS00028"/>
    </source>
</evidence>
<comment type="caution">
    <text evidence="3">The sequence shown here is derived from an EMBL/GenBank/DDBJ whole genome shotgun (WGS) entry which is preliminary data.</text>
</comment>
<dbReference type="InterPro" id="IPR013087">
    <property type="entry name" value="Znf_C2H2_type"/>
</dbReference>
<dbReference type="Proteomes" id="UP001301769">
    <property type="component" value="Unassembled WGS sequence"/>
</dbReference>
<keyword evidence="4" id="KW-1185">Reference proteome</keyword>
<reference evidence="3" key="1">
    <citation type="journal article" date="2023" name="Mol. Phylogenet. Evol.">
        <title>Genome-scale phylogeny and comparative genomics of the fungal order Sordariales.</title>
        <authorList>
            <person name="Hensen N."/>
            <person name="Bonometti L."/>
            <person name="Westerberg I."/>
            <person name="Brannstrom I.O."/>
            <person name="Guillou S."/>
            <person name="Cros-Aarteil S."/>
            <person name="Calhoun S."/>
            <person name="Haridas S."/>
            <person name="Kuo A."/>
            <person name="Mondo S."/>
            <person name="Pangilinan J."/>
            <person name="Riley R."/>
            <person name="LaButti K."/>
            <person name="Andreopoulos B."/>
            <person name="Lipzen A."/>
            <person name="Chen C."/>
            <person name="Yan M."/>
            <person name="Daum C."/>
            <person name="Ng V."/>
            <person name="Clum A."/>
            <person name="Steindorff A."/>
            <person name="Ohm R.A."/>
            <person name="Martin F."/>
            <person name="Silar P."/>
            <person name="Natvig D.O."/>
            <person name="Lalanne C."/>
            <person name="Gautier V."/>
            <person name="Ament-Velasquez S.L."/>
            <person name="Kruys A."/>
            <person name="Hutchinson M.I."/>
            <person name="Powell A.J."/>
            <person name="Barry K."/>
            <person name="Miller A.N."/>
            <person name="Grigoriev I.V."/>
            <person name="Debuchy R."/>
            <person name="Gladieux P."/>
            <person name="Hiltunen Thoren M."/>
            <person name="Johannesson H."/>
        </authorList>
    </citation>
    <scope>NUCLEOTIDE SEQUENCE</scope>
    <source>
        <strain evidence="3">PSN293</strain>
    </source>
</reference>
<feature type="region of interest" description="Disordered" evidence="1">
    <location>
        <begin position="258"/>
        <end position="299"/>
    </location>
</feature>
<name>A0AAN7B2J4_9PEZI</name>
<proteinExistence type="predicted"/>
<dbReference type="SMART" id="SM00355">
    <property type="entry name" value="ZnF_C2H2"/>
    <property type="match status" value="2"/>
</dbReference>
<dbReference type="Pfam" id="PF24537">
    <property type="entry name" value="zf-C2H2_fungi"/>
    <property type="match status" value="1"/>
</dbReference>
<accession>A0AAN7B2J4</accession>
<reference evidence="3" key="2">
    <citation type="submission" date="2023-05" db="EMBL/GenBank/DDBJ databases">
        <authorList>
            <consortium name="Lawrence Berkeley National Laboratory"/>
            <person name="Steindorff A."/>
            <person name="Hensen N."/>
            <person name="Bonometti L."/>
            <person name="Westerberg I."/>
            <person name="Brannstrom I.O."/>
            <person name="Guillou S."/>
            <person name="Cros-Aarteil S."/>
            <person name="Calhoun S."/>
            <person name="Haridas S."/>
            <person name="Kuo A."/>
            <person name="Mondo S."/>
            <person name="Pangilinan J."/>
            <person name="Riley R."/>
            <person name="Labutti K."/>
            <person name="Andreopoulos B."/>
            <person name="Lipzen A."/>
            <person name="Chen C."/>
            <person name="Yanf M."/>
            <person name="Daum C."/>
            <person name="Ng V."/>
            <person name="Clum A."/>
            <person name="Ohm R."/>
            <person name="Martin F."/>
            <person name="Silar P."/>
            <person name="Natvig D."/>
            <person name="Lalanne C."/>
            <person name="Gautier V."/>
            <person name="Ament-Velasquez S.L."/>
            <person name="Kruys A."/>
            <person name="Hutchinson M.I."/>
            <person name="Powell A.J."/>
            <person name="Barry K."/>
            <person name="Miller A.N."/>
            <person name="Grigoriev I.V."/>
            <person name="Debuchy R."/>
            <person name="Gladieux P."/>
            <person name="Thoren M.H."/>
            <person name="Johannesson H."/>
        </authorList>
    </citation>
    <scope>NUCLEOTIDE SEQUENCE</scope>
    <source>
        <strain evidence="3">PSN293</strain>
    </source>
</reference>
<dbReference type="EMBL" id="MU858267">
    <property type="protein sequence ID" value="KAK4207924.1"/>
    <property type="molecule type" value="Genomic_DNA"/>
</dbReference>
<dbReference type="Gene3D" id="3.30.160.60">
    <property type="entry name" value="Classic Zinc Finger"/>
    <property type="match status" value="1"/>
</dbReference>
<feature type="compositionally biased region" description="Low complexity" evidence="1">
    <location>
        <begin position="756"/>
        <end position="766"/>
    </location>
</feature>
<feature type="domain" description="C2H2-type" evidence="2">
    <location>
        <begin position="894"/>
        <end position="915"/>
    </location>
</feature>
<feature type="compositionally biased region" description="Basic and acidic residues" evidence="1">
    <location>
        <begin position="273"/>
        <end position="296"/>
    </location>
</feature>
<evidence type="ECO:0000256" key="1">
    <source>
        <dbReference type="SAM" id="MobiDB-lite"/>
    </source>
</evidence>
<evidence type="ECO:0000313" key="4">
    <source>
        <dbReference type="Proteomes" id="UP001301769"/>
    </source>
</evidence>
<sequence>MFNGVGYGDECLGLPSGSNQQSAPVADPMDLDIDLDLEGLGWANDINPFLSSAPELNVPYDNLSQQTPNFQSGAGYPVDLLFLEDEGTLPVFYDVGFQQQVPHMARSVPVPSSAPHGIDIGLEQLRHQLALLAGGSCGDELVFKDCEPSKAIAVHNLALEFGLNYTHDAKSCAVSLSRNRPETLPSTTQHHAMTSTTQFQSETGHEAKPSVPNTSLCHSSADTDDFDLLYEKFIQEPLTTKGLTDIPRYQLTETYLPATTAPRTSAPAENETDSAHKKAKDKETVDRQPSRSERIGRSISKHLSAGWKTTVAKGGRRGPLTLEGRRDMKVLEGAGGACWRCKVLKRKCTPEPTCRCCLQSVATPSVGEDAPLWPIIGCRRGQLGDAVAEQILCPKARNPRRSHDVERCGSFRSQRSMDSVYERCLLGAESQRFADMKAVLEGASDKISIAEGGIKRDFVSFVELGRYRNQDCLSRRFTYQETSLSYSDLIATIAWELAENETALPLLEIKSWKALMTMLETACIYEAEVGQTELVMISMICLRQCLQALRLISADLLHASAHEDCTAHCEVHYIRELLACVRAYIDELSGVIFNKENMRDRRWWLSTFYSLCIQSYVRHALLAIEKQLCFPDVDDVPPEDLTSTQYLHLAGVLFTAASAKYDPLLGGQYQYALTDNSVIPETSIPELHHASVRAACEVDTWGEAGIKSSYQFLRRLLQIGSLDFDGFEQHDVEMEELEAPGDSHETNENPTPPSISSPTTSSLASPRDSSYSYPVPSFRPARASFDSRYSFPSFTSMSNPSEESLAQTFVTDMTSIYDVPMDLLTKSTSGVPAETNKVSAPLTAVRNPGMTSPTSLSVSSMNGSFVCGCCPKLPRSFHTLADLSQHESEKPHACSHCKMRFKSPKEAERHINAIHLKSDFWSCDVLRNPMLAFHCEVLGNSKYDVCGFCGGEFQRTMPSDLDLGGSIAHSGINEFELIQHLDEVHKRGVCNLERRFYRVDNFRQHLKTAHFAKTGRWLKVLERNSRSGGRPP</sequence>
<protein>
    <submittedName>
        <fullName evidence="3">Fez family zinc finger protein 2</fullName>
    </submittedName>
</protein>